<evidence type="ECO:0000313" key="2">
    <source>
        <dbReference type="Proteomes" id="UP001307889"/>
    </source>
</evidence>
<proteinExistence type="predicted"/>
<sequence length="87" mass="9752">MNGQNAGKNPEVFEVEGEARRSYEVTELFIREEVPRDRLCCWCSQGVNYAKDKVVPELAEVGGFGTGAQGYTDQWRLIAMPLPLARC</sequence>
<name>A0ABN7B1Y9_9HEMI</name>
<organism evidence="1 2">
    <name type="scientific">Nesidiocoris tenuis</name>
    <dbReference type="NCBI Taxonomy" id="355587"/>
    <lineage>
        <taxon>Eukaryota</taxon>
        <taxon>Metazoa</taxon>
        <taxon>Ecdysozoa</taxon>
        <taxon>Arthropoda</taxon>
        <taxon>Hexapoda</taxon>
        <taxon>Insecta</taxon>
        <taxon>Pterygota</taxon>
        <taxon>Neoptera</taxon>
        <taxon>Paraneoptera</taxon>
        <taxon>Hemiptera</taxon>
        <taxon>Heteroptera</taxon>
        <taxon>Panheteroptera</taxon>
        <taxon>Cimicomorpha</taxon>
        <taxon>Miridae</taxon>
        <taxon>Dicyphina</taxon>
        <taxon>Nesidiocoris</taxon>
    </lineage>
</organism>
<dbReference type="EMBL" id="AP028917">
    <property type="protein sequence ID" value="BES98436.1"/>
    <property type="molecule type" value="Genomic_DNA"/>
</dbReference>
<protein>
    <submittedName>
        <fullName evidence="1">Uncharacterized protein</fullName>
    </submittedName>
</protein>
<reference evidence="1 2" key="1">
    <citation type="submission" date="2023-09" db="EMBL/GenBank/DDBJ databases">
        <title>Nesidiocoris tenuis whole genome shotgun sequence.</title>
        <authorList>
            <person name="Shibata T."/>
            <person name="Shimoda M."/>
            <person name="Kobayashi T."/>
            <person name="Uehara T."/>
        </authorList>
    </citation>
    <scope>NUCLEOTIDE SEQUENCE [LARGE SCALE GENOMIC DNA]</scope>
    <source>
        <strain evidence="1 2">Japan</strain>
    </source>
</reference>
<accession>A0ABN7B1Y9</accession>
<evidence type="ECO:0000313" key="1">
    <source>
        <dbReference type="EMBL" id="BES98436.1"/>
    </source>
</evidence>
<gene>
    <name evidence="1" type="ORF">NTJ_11251</name>
</gene>
<dbReference type="Proteomes" id="UP001307889">
    <property type="component" value="Chromosome 9"/>
</dbReference>
<keyword evidence="2" id="KW-1185">Reference proteome</keyword>